<organism evidence="2">
    <name type="scientific">Arthroderma gypseum (strain ATCC MYA-4604 / CBS 118893)</name>
    <name type="common">Microsporum gypseum</name>
    <dbReference type="NCBI Taxonomy" id="535722"/>
    <lineage>
        <taxon>Eukaryota</taxon>
        <taxon>Fungi</taxon>
        <taxon>Dikarya</taxon>
        <taxon>Ascomycota</taxon>
        <taxon>Pezizomycotina</taxon>
        <taxon>Eurotiomycetes</taxon>
        <taxon>Eurotiomycetidae</taxon>
        <taxon>Onygenales</taxon>
        <taxon>Arthrodermataceae</taxon>
        <taxon>Nannizzia</taxon>
    </lineage>
</organism>
<dbReference type="InParanoid" id="E4V6W2"/>
<keyword evidence="2" id="KW-1185">Reference proteome</keyword>
<dbReference type="HOGENOM" id="CLU_1660293_0_0_1"/>
<dbReference type="OrthoDB" id="5386595at2759"/>
<dbReference type="AlphaFoldDB" id="E4V6W2"/>
<protein>
    <submittedName>
        <fullName evidence="1">Uncharacterized protein</fullName>
    </submittedName>
</protein>
<reference evidence="2" key="1">
    <citation type="journal article" date="2012" name="MBio">
        <title>Comparative genome analysis of Trichophyton rubrum and related dermatophytes reveals candidate genes involved in infection.</title>
        <authorList>
            <person name="Martinez D.A."/>
            <person name="Oliver B.G."/>
            <person name="Graeser Y."/>
            <person name="Goldberg J.M."/>
            <person name="Li W."/>
            <person name="Martinez-Rossi N.M."/>
            <person name="Monod M."/>
            <person name="Shelest E."/>
            <person name="Barton R.C."/>
            <person name="Birch E."/>
            <person name="Brakhage A.A."/>
            <person name="Chen Z."/>
            <person name="Gurr S.J."/>
            <person name="Heiman D."/>
            <person name="Heitman J."/>
            <person name="Kosti I."/>
            <person name="Rossi A."/>
            <person name="Saif S."/>
            <person name="Samalova M."/>
            <person name="Saunders C.W."/>
            <person name="Shea T."/>
            <person name="Summerbell R.C."/>
            <person name="Xu J."/>
            <person name="Young S."/>
            <person name="Zeng Q."/>
            <person name="Birren B.W."/>
            <person name="Cuomo C.A."/>
            <person name="White T.C."/>
        </authorList>
    </citation>
    <scope>NUCLEOTIDE SEQUENCE [LARGE SCALE GENOMIC DNA]</scope>
    <source>
        <strain evidence="2">ATCC MYA-4604 / CBS 118893</strain>
    </source>
</reference>
<dbReference type="RefSeq" id="XP_003169205.1">
    <property type="nucleotide sequence ID" value="XM_003169157.1"/>
</dbReference>
<dbReference type="GeneID" id="10024546"/>
<evidence type="ECO:0000313" key="1">
    <source>
        <dbReference type="EMBL" id="EFQ96828.1"/>
    </source>
</evidence>
<name>E4V6W2_ARTGP</name>
<proteinExistence type="predicted"/>
<dbReference type="Proteomes" id="UP000002669">
    <property type="component" value="Unassembled WGS sequence"/>
</dbReference>
<accession>E4V6W2</accession>
<dbReference type="VEuPathDB" id="FungiDB:MGYG_08751"/>
<sequence length="159" mass="18129">MPLPLESVVKPGGTVASVAKDDEHDTECRCLCHPQVVEERIARRASTIESGGAATLVRLTPDRQKEDTEIIYPNILTGEWHIYKYFVATYVSLCLMQDTYREIDTARNGLFLPAEFEEAFDDDIPRYFEDQLGDIWDGLITLYRHESSQAARATRFARV</sequence>
<gene>
    <name evidence="1" type="ORF">MGYG_08751</name>
</gene>
<evidence type="ECO:0000313" key="2">
    <source>
        <dbReference type="Proteomes" id="UP000002669"/>
    </source>
</evidence>
<dbReference type="EMBL" id="DS989831">
    <property type="protein sequence ID" value="EFQ96828.1"/>
    <property type="molecule type" value="Genomic_DNA"/>
</dbReference>